<protein>
    <submittedName>
        <fullName evidence="2">Uncharacterized protein</fullName>
    </submittedName>
</protein>
<evidence type="ECO:0000313" key="3">
    <source>
        <dbReference type="Proteomes" id="UP000187012"/>
    </source>
</evidence>
<evidence type="ECO:0000313" key="2">
    <source>
        <dbReference type="EMBL" id="SIT37839.1"/>
    </source>
</evidence>
<sequence length="129" mass="14516">MRRQVGQQTRRQHTKRQAKQRKTWSPATSQRRKNSLAVTGPAIRQPHRELGAGSHEQAAHAPAAARGGPGTQAFTILDSTIQRPVAPAMRDTPARHHRSESSPIQRAPRPITRRHCDDLQAWRSRPDHP</sequence>
<gene>
    <name evidence="2" type="ORF">BN2475_120238</name>
</gene>
<dbReference type="EMBL" id="CYGX02000012">
    <property type="protein sequence ID" value="SIT37839.1"/>
    <property type="molecule type" value="Genomic_DNA"/>
</dbReference>
<name>A0A1N7RS08_9BURK</name>
<dbReference type="Proteomes" id="UP000187012">
    <property type="component" value="Unassembled WGS sequence"/>
</dbReference>
<organism evidence="2 3">
    <name type="scientific">Paraburkholderia ribeironis</name>
    <dbReference type="NCBI Taxonomy" id="1247936"/>
    <lineage>
        <taxon>Bacteria</taxon>
        <taxon>Pseudomonadati</taxon>
        <taxon>Pseudomonadota</taxon>
        <taxon>Betaproteobacteria</taxon>
        <taxon>Burkholderiales</taxon>
        <taxon>Burkholderiaceae</taxon>
        <taxon>Paraburkholderia</taxon>
    </lineage>
</organism>
<proteinExistence type="predicted"/>
<feature type="compositionally biased region" description="Basic residues" evidence="1">
    <location>
        <begin position="10"/>
        <end position="22"/>
    </location>
</feature>
<keyword evidence="3" id="KW-1185">Reference proteome</keyword>
<feature type="compositionally biased region" description="Basic and acidic residues" evidence="1">
    <location>
        <begin position="114"/>
        <end position="129"/>
    </location>
</feature>
<evidence type="ECO:0000256" key="1">
    <source>
        <dbReference type="SAM" id="MobiDB-lite"/>
    </source>
</evidence>
<dbReference type="AlphaFoldDB" id="A0A1N7RS08"/>
<dbReference type="STRING" id="1247936.BN2475_120238"/>
<feature type="region of interest" description="Disordered" evidence="1">
    <location>
        <begin position="1"/>
        <end position="129"/>
    </location>
</feature>
<accession>A0A1N7RS08</accession>
<reference evidence="2 3" key="1">
    <citation type="submission" date="2016-12" db="EMBL/GenBank/DDBJ databases">
        <authorList>
            <person name="Song W.-J."/>
            <person name="Kurnit D.M."/>
        </authorList>
    </citation>
    <scope>NUCLEOTIDE SEQUENCE [LARGE SCALE GENOMIC DNA]</scope>
    <source>
        <strain evidence="2 3">STM7296</strain>
    </source>
</reference>
<feature type="compositionally biased region" description="Low complexity" evidence="1">
    <location>
        <begin position="52"/>
        <end position="66"/>
    </location>
</feature>